<proteinExistence type="predicted"/>
<protein>
    <submittedName>
        <fullName evidence="1">UvrD-helicase domain-containing protein</fullName>
    </submittedName>
</protein>
<gene>
    <name evidence="1" type="ORF">LP422_01140</name>
</gene>
<reference evidence="1" key="1">
    <citation type="submission" date="2021-11" db="EMBL/GenBank/DDBJ databases">
        <title>Study of the species diversity of bacterial strains isolated from a unique natural object - Shulgan-Tash cave (Bashkiria).</title>
        <authorList>
            <person name="Sazanova A.L."/>
            <person name="Chirak E.R."/>
            <person name="Safronova V.I."/>
        </authorList>
    </citation>
    <scope>NUCLEOTIDE SEQUENCE</scope>
    <source>
        <strain evidence="1">P1</strain>
    </source>
</reference>
<name>A0AC61U582_9MICO</name>
<sequence>MKEIKLDERREAILDSSGHIVIEGGPGCGKTTIALLKTAKCSVDLEPEQRILFLSFSRAAVRQVTDRMQTTLTSAQRSTLEVRTFHSFFLDPVRSHGRLLTGAPARFILPQREAILRADFDGDDGEWKEEKQRLAVDESLYVFDTLAPALADLLERSSDLRTLYCARYPVIVVDEFQDTSADQWRVVRALSEASTVIILADPDQRIFDHIEGVDENRLNHAKLVLRPETFDLSSDNHRSPASGILEYANAVLRNTPAATPATVVTWKYQYDRPELLTHACVQRVLARLEAQLDAPPTVAVLTRVNSFAGRVSESLTNEVEWKGEPLAPVDHILYWDPELAAASALVVGSLLEWPTLAANDAVVSTLNPGHSRRWPWRCRGRVIERGPVQDARGHDWGPAGAAGLRFSVW</sequence>
<evidence type="ECO:0000313" key="1">
    <source>
        <dbReference type="EMBL" id="UUZ45003.1"/>
    </source>
</evidence>
<dbReference type="Proteomes" id="UP001059663">
    <property type="component" value="Chromosome"/>
</dbReference>
<evidence type="ECO:0000313" key="2">
    <source>
        <dbReference type="Proteomes" id="UP001059663"/>
    </source>
</evidence>
<organism evidence="1 2">
    <name type="scientific">Janibacter limosus</name>
    <dbReference type="NCBI Taxonomy" id="53458"/>
    <lineage>
        <taxon>Bacteria</taxon>
        <taxon>Bacillati</taxon>
        <taxon>Actinomycetota</taxon>
        <taxon>Actinomycetes</taxon>
        <taxon>Micrococcales</taxon>
        <taxon>Intrasporangiaceae</taxon>
        <taxon>Janibacter</taxon>
    </lineage>
</organism>
<accession>A0AC61U582</accession>
<dbReference type="EMBL" id="CP087977">
    <property type="protein sequence ID" value="UUZ45003.1"/>
    <property type="molecule type" value="Genomic_DNA"/>
</dbReference>